<dbReference type="RefSeq" id="XP_020112662.1">
    <property type="nucleotide sequence ID" value="XM_020257073.1"/>
</dbReference>
<feature type="repeat" description="PPR" evidence="4">
    <location>
        <begin position="235"/>
        <end position="269"/>
    </location>
</feature>
<dbReference type="STRING" id="4615.A0A199UWJ8"/>
<dbReference type="RefSeq" id="XP_020112668.1">
    <property type="nucleotide sequence ID" value="XM_020257079.1"/>
</dbReference>
<dbReference type="Proteomes" id="UP000092600">
    <property type="component" value="Unassembled WGS sequence"/>
</dbReference>
<evidence type="ECO:0000313" key="9">
    <source>
        <dbReference type="RefSeq" id="XP_020112659.1"/>
    </source>
</evidence>
<reference evidence="5 6" key="1">
    <citation type="journal article" date="2016" name="DNA Res.">
        <title>The draft genome of MD-2 pineapple using hybrid error correction of long reads.</title>
        <authorList>
            <person name="Redwan R.M."/>
            <person name="Saidin A."/>
            <person name="Kumar S.V."/>
        </authorList>
    </citation>
    <scope>NUCLEOTIDE SEQUENCE [LARGE SCALE GENOMIC DNA]</scope>
    <source>
        <strain evidence="6">cv. MD2</strain>
        <tissue evidence="5">Leaf</tissue>
    </source>
</reference>
<dbReference type="Proteomes" id="UP000515123">
    <property type="component" value="Linkage group 22"/>
</dbReference>
<dbReference type="InterPro" id="IPR011990">
    <property type="entry name" value="TPR-like_helical_dom_sf"/>
</dbReference>
<dbReference type="AlphaFoldDB" id="A0A199UWJ8"/>
<evidence type="ECO:0000313" key="14">
    <source>
        <dbReference type="RefSeq" id="XP_020112664.1"/>
    </source>
</evidence>
<sequence length="737" mass="82149">MGGTATNAETSSPSCPSTPRKYYFYYGHRAPSRNHRPVVRGGLFSSLKSLPRRPPSLPPPSSSSFDFRSWDPFPSPSGPPSPSPSQPCLSAADRRLSPLARFVLGVLRRHGRWGVPVVSELSKLRRVPPSLVAEVLRSPRPRLPPSLSTPFFLWASRQRLFRPSFACFNALAHSLHASRLPAAADQVPDLMLALGKPPSEKQLDVLVRLHSRASRPLRALHALRRFRSHFGLRPRVFLYNRVLHALVSAGHLDLALSLHRDLRADGLREDALTFTILAKGLCRAARIDPLLRLLHRMRAELCRPDLFAYTAMLKLLLAAPANTSMDGCLTLWDEMRKDGVEPDVMAYATMISGLCNFGRADKARELFDEMKKKKKFLIDRSVYGALIRGFVAEGKVDDGCSLLREMVDDGYRVDLDIYNSLIGGLCGVGRADNARKLFMIVVKEGLVPNFQTVTPLLASYADGGEMSKFFRLVDRLVELALPVIDHLSDFFTSFVGKSGREFKAVEVFESAKGKGYCSVGIYNILVESLYKIKERKQVLLLFEEMKGSKEFQPDSCTYSLVIPCFVDEGDVREACSCYNSMMQSSWTPSVSAYCSLVKGLCKIGEINAALTLVKDCLGSVTSGPMEFKYTLTILDACRSKKPEKVIQIFDEMIELGYLLEDVVYCAVIHGFCKYASSGEARKVLAVMRDRKLLTDANYIAYEEILNEHLKKMTAGLVISGLKFFGLESKLKWTANPD</sequence>
<evidence type="ECO:0000256" key="2">
    <source>
        <dbReference type="ARBA" id="ARBA00022737"/>
    </source>
</evidence>
<evidence type="ECO:0000256" key="3">
    <source>
        <dbReference type="ARBA" id="ARBA00022946"/>
    </source>
</evidence>
<evidence type="ECO:0000256" key="4">
    <source>
        <dbReference type="PROSITE-ProRule" id="PRU00708"/>
    </source>
</evidence>
<feature type="repeat" description="PPR" evidence="4">
    <location>
        <begin position="343"/>
        <end position="377"/>
    </location>
</feature>
<feature type="repeat" description="PPR" evidence="4">
    <location>
        <begin position="554"/>
        <end position="588"/>
    </location>
</feature>
<reference evidence="8 9" key="2">
    <citation type="submission" date="2025-04" db="UniProtKB">
        <authorList>
            <consortium name="RefSeq"/>
        </authorList>
    </citation>
    <scope>IDENTIFICATION</scope>
    <source>
        <tissue evidence="8 9">Leaf</tissue>
    </source>
</reference>
<feature type="repeat" description="PPR" evidence="4">
    <location>
        <begin position="379"/>
        <end position="413"/>
    </location>
</feature>
<dbReference type="InterPro" id="IPR002885">
    <property type="entry name" value="PPR_rpt"/>
</dbReference>
<evidence type="ECO:0000313" key="21">
    <source>
        <dbReference type="RefSeq" id="XP_020112672.1"/>
    </source>
</evidence>
<dbReference type="PANTHER" id="PTHR47447:SF28">
    <property type="entry name" value="PENTACOTRIPEPTIDE-REPEAT REGION OF PRORP DOMAIN-CONTAINING PROTEIN"/>
    <property type="match status" value="1"/>
</dbReference>
<dbReference type="RefSeq" id="XP_020112670.1">
    <property type="nucleotide sequence ID" value="XM_020257081.1"/>
</dbReference>
<evidence type="ECO:0000313" key="20">
    <source>
        <dbReference type="RefSeq" id="XP_020112671.1"/>
    </source>
</evidence>
<evidence type="ECO:0000313" key="11">
    <source>
        <dbReference type="RefSeq" id="XP_020112661.1"/>
    </source>
</evidence>
<keyword evidence="3" id="KW-0809">Transit peptide</keyword>
<dbReference type="RefSeq" id="XP_020112672.1">
    <property type="nucleotide sequence ID" value="XM_020257083.1"/>
</dbReference>
<comment type="similarity">
    <text evidence="1">Belongs to the PPR family. P subfamily.</text>
</comment>
<dbReference type="RefSeq" id="XP_020112663.1">
    <property type="nucleotide sequence ID" value="XM_020257074.1"/>
</dbReference>
<dbReference type="Pfam" id="PF01535">
    <property type="entry name" value="PPR"/>
    <property type="match status" value="2"/>
</dbReference>
<evidence type="ECO:0000313" key="6">
    <source>
        <dbReference type="Proteomes" id="UP000092600"/>
    </source>
</evidence>
<dbReference type="EMBL" id="LSRQ01004532">
    <property type="protein sequence ID" value="OAY69178.1"/>
    <property type="molecule type" value="Genomic_DNA"/>
</dbReference>
<dbReference type="Pfam" id="PF13041">
    <property type="entry name" value="PPR_2"/>
    <property type="match status" value="2"/>
</dbReference>
<dbReference type="OrthoDB" id="185373at2759"/>
<dbReference type="RefSeq" id="XP_020112661.1">
    <property type="nucleotide sequence ID" value="XM_020257072.1"/>
</dbReference>
<dbReference type="RefSeq" id="XP_020112667.1">
    <property type="nucleotide sequence ID" value="XM_020257078.1"/>
</dbReference>
<dbReference type="PANTHER" id="PTHR47447">
    <property type="entry name" value="OS03G0856100 PROTEIN"/>
    <property type="match status" value="1"/>
</dbReference>
<feature type="repeat" description="PPR" evidence="4">
    <location>
        <begin position="414"/>
        <end position="448"/>
    </location>
</feature>
<organism evidence="5 6">
    <name type="scientific">Ananas comosus</name>
    <name type="common">Pineapple</name>
    <name type="synonym">Ananas ananas</name>
    <dbReference type="NCBI Taxonomy" id="4615"/>
    <lineage>
        <taxon>Eukaryota</taxon>
        <taxon>Viridiplantae</taxon>
        <taxon>Streptophyta</taxon>
        <taxon>Embryophyta</taxon>
        <taxon>Tracheophyta</taxon>
        <taxon>Spermatophyta</taxon>
        <taxon>Magnoliopsida</taxon>
        <taxon>Liliopsida</taxon>
        <taxon>Poales</taxon>
        <taxon>Bromeliaceae</taxon>
        <taxon>Bromelioideae</taxon>
        <taxon>Ananas</taxon>
    </lineage>
</organism>
<dbReference type="RefSeq" id="XP_020112669.1">
    <property type="nucleotide sequence ID" value="XM_020257080.1"/>
</dbReference>
<gene>
    <name evidence="8 9 10 11 12 13 14 15 16 17 18 19 20 21" type="primary">LOC109727155</name>
    <name evidence="5" type="ORF">ACMD2_16931</name>
</gene>
<proteinExistence type="inferred from homology"/>
<evidence type="ECO:0000313" key="18">
    <source>
        <dbReference type="RefSeq" id="XP_020112669.1"/>
    </source>
</evidence>
<dbReference type="GeneID" id="109727155"/>
<dbReference type="RefSeq" id="XP_020112666.1">
    <property type="nucleotide sequence ID" value="XM_020257077.1"/>
</dbReference>
<keyword evidence="2" id="KW-0677">Repeat</keyword>
<dbReference type="RefSeq" id="XP_020112664.1">
    <property type="nucleotide sequence ID" value="XM_020257075.1"/>
</dbReference>
<dbReference type="RefSeq" id="XP_020112660.1">
    <property type="nucleotide sequence ID" value="XM_020257071.1"/>
</dbReference>
<evidence type="ECO:0000256" key="1">
    <source>
        <dbReference type="ARBA" id="ARBA00007626"/>
    </source>
</evidence>
<evidence type="ECO:0000313" key="7">
    <source>
        <dbReference type="Proteomes" id="UP000515123"/>
    </source>
</evidence>
<keyword evidence="7" id="KW-1185">Reference proteome</keyword>
<dbReference type="RefSeq" id="XP_020112671.1">
    <property type="nucleotide sequence ID" value="XM_020257082.1"/>
</dbReference>
<name>A0A199UWJ8_ANACO</name>
<dbReference type="NCBIfam" id="TIGR00756">
    <property type="entry name" value="PPR"/>
    <property type="match status" value="4"/>
</dbReference>
<dbReference type="RefSeq" id="XP_020112659.1">
    <property type="nucleotide sequence ID" value="XM_020257070.1"/>
</dbReference>
<evidence type="ECO:0000313" key="13">
    <source>
        <dbReference type="RefSeq" id="XP_020112663.1"/>
    </source>
</evidence>
<protein>
    <submittedName>
        <fullName evidence="5 8 9">Pentatricopeptide repeat-containing protein</fullName>
    </submittedName>
</protein>
<accession>A0A199UWJ8</accession>
<evidence type="ECO:0000313" key="17">
    <source>
        <dbReference type="RefSeq" id="XP_020112668.1"/>
    </source>
</evidence>
<evidence type="ECO:0000313" key="5">
    <source>
        <dbReference type="EMBL" id="OAY69178.1"/>
    </source>
</evidence>
<evidence type="ECO:0000313" key="8">
    <source>
        <dbReference type="RefSeq" id="XP_020112658.1"/>
    </source>
</evidence>
<dbReference type="Pfam" id="PF12854">
    <property type="entry name" value="PPR_1"/>
    <property type="match status" value="1"/>
</dbReference>
<feature type="repeat" description="PPR" evidence="4">
    <location>
        <begin position="270"/>
        <end position="304"/>
    </location>
</feature>
<dbReference type="PROSITE" id="PS51375">
    <property type="entry name" value="PPR"/>
    <property type="match status" value="6"/>
</dbReference>
<evidence type="ECO:0000313" key="16">
    <source>
        <dbReference type="RefSeq" id="XP_020112667.1"/>
    </source>
</evidence>
<evidence type="ECO:0000313" key="10">
    <source>
        <dbReference type="RefSeq" id="XP_020112660.1"/>
    </source>
</evidence>
<evidence type="ECO:0000313" key="15">
    <source>
        <dbReference type="RefSeq" id="XP_020112666.1"/>
    </source>
</evidence>
<evidence type="ECO:0000313" key="12">
    <source>
        <dbReference type="RefSeq" id="XP_020112662.1"/>
    </source>
</evidence>
<evidence type="ECO:0000313" key="19">
    <source>
        <dbReference type="RefSeq" id="XP_020112670.1"/>
    </source>
</evidence>
<dbReference type="Gene3D" id="1.25.40.10">
    <property type="entry name" value="Tetratricopeptide repeat domain"/>
    <property type="match status" value="5"/>
</dbReference>
<dbReference type="RefSeq" id="XP_020112658.1">
    <property type="nucleotide sequence ID" value="XM_020257069.1"/>
</dbReference>
<dbReference type="Pfam" id="PF13812">
    <property type="entry name" value="PPR_3"/>
    <property type="match status" value="1"/>
</dbReference>